<dbReference type="EMBL" id="JARKIE010000046">
    <property type="protein sequence ID" value="KAJ7693422.1"/>
    <property type="molecule type" value="Genomic_DNA"/>
</dbReference>
<name>A0AAD7GJA3_MYCRO</name>
<dbReference type="InterPro" id="IPR012132">
    <property type="entry name" value="GMC_OxRdtase"/>
</dbReference>
<dbReference type="AlphaFoldDB" id="A0AAD7GJA3"/>
<accession>A0AAD7GJA3</accession>
<evidence type="ECO:0000313" key="3">
    <source>
        <dbReference type="EMBL" id="KAJ7693422.1"/>
    </source>
</evidence>
<keyword evidence="4" id="KW-1185">Reference proteome</keyword>
<gene>
    <name evidence="3" type="ORF">B0H17DRAFT_1199930</name>
</gene>
<evidence type="ECO:0000256" key="2">
    <source>
        <dbReference type="SAM" id="MobiDB-lite"/>
    </source>
</evidence>
<dbReference type="GO" id="GO:0016491">
    <property type="term" value="F:oxidoreductase activity"/>
    <property type="evidence" value="ECO:0007669"/>
    <property type="project" value="TreeGrafter"/>
</dbReference>
<protein>
    <recommendedName>
        <fullName evidence="5">Glucose-methanol-choline oxidoreductase N-terminal domain-containing protein</fullName>
    </recommendedName>
</protein>
<sequence length="218" mass="23938">MVYTRGSKEDFDRFARVAGDEHWVWDNLIAYMRKSEEFTAPVDHHNTTGQFNPTVHGFNGMDSVTLAGFANPIGPRVIETTREVAEFPFNLDMNSGNQASLRLRNPDTSSIFDRFPDSSTGPNTSHYELIISNGSLGATPPTGNYLWITSAVVSPKSISSRVIPPTYLPTFIMRYAVRSALRFAAARPCAGYVVGSPPGSSRGERDEHQHSVSPKGAN</sequence>
<dbReference type="Proteomes" id="UP001221757">
    <property type="component" value="Unassembled WGS sequence"/>
</dbReference>
<feature type="region of interest" description="Disordered" evidence="2">
    <location>
        <begin position="195"/>
        <end position="218"/>
    </location>
</feature>
<comment type="similarity">
    <text evidence="1">Belongs to the GMC oxidoreductase family.</text>
</comment>
<dbReference type="Gene3D" id="3.50.50.60">
    <property type="entry name" value="FAD/NAD(P)-binding domain"/>
    <property type="match status" value="1"/>
</dbReference>
<proteinExistence type="inferred from homology"/>
<comment type="caution">
    <text evidence="3">The sequence shown here is derived from an EMBL/GenBank/DDBJ whole genome shotgun (WGS) entry which is preliminary data.</text>
</comment>
<dbReference type="GO" id="GO:0050660">
    <property type="term" value="F:flavin adenine dinucleotide binding"/>
    <property type="evidence" value="ECO:0007669"/>
    <property type="project" value="InterPro"/>
</dbReference>
<reference evidence="3" key="1">
    <citation type="submission" date="2023-03" db="EMBL/GenBank/DDBJ databases">
        <title>Massive genome expansion in bonnet fungi (Mycena s.s.) driven by repeated elements and novel gene families across ecological guilds.</title>
        <authorList>
            <consortium name="Lawrence Berkeley National Laboratory"/>
            <person name="Harder C.B."/>
            <person name="Miyauchi S."/>
            <person name="Viragh M."/>
            <person name="Kuo A."/>
            <person name="Thoen E."/>
            <person name="Andreopoulos B."/>
            <person name="Lu D."/>
            <person name="Skrede I."/>
            <person name="Drula E."/>
            <person name="Henrissat B."/>
            <person name="Morin E."/>
            <person name="Kohler A."/>
            <person name="Barry K."/>
            <person name="LaButti K."/>
            <person name="Morin E."/>
            <person name="Salamov A."/>
            <person name="Lipzen A."/>
            <person name="Mereny Z."/>
            <person name="Hegedus B."/>
            <person name="Baldrian P."/>
            <person name="Stursova M."/>
            <person name="Weitz H."/>
            <person name="Taylor A."/>
            <person name="Grigoriev I.V."/>
            <person name="Nagy L.G."/>
            <person name="Martin F."/>
            <person name="Kauserud H."/>
        </authorList>
    </citation>
    <scope>NUCLEOTIDE SEQUENCE</scope>
    <source>
        <strain evidence="3">CBHHK067</strain>
    </source>
</reference>
<dbReference type="PANTHER" id="PTHR11552:SF147">
    <property type="entry name" value="CHOLINE DEHYDROGENASE, MITOCHONDRIAL"/>
    <property type="match status" value="1"/>
</dbReference>
<evidence type="ECO:0000313" key="4">
    <source>
        <dbReference type="Proteomes" id="UP001221757"/>
    </source>
</evidence>
<evidence type="ECO:0008006" key="5">
    <source>
        <dbReference type="Google" id="ProtNLM"/>
    </source>
</evidence>
<organism evidence="3 4">
    <name type="scientific">Mycena rosella</name>
    <name type="common">Pink bonnet</name>
    <name type="synonym">Agaricus rosellus</name>
    <dbReference type="NCBI Taxonomy" id="1033263"/>
    <lineage>
        <taxon>Eukaryota</taxon>
        <taxon>Fungi</taxon>
        <taxon>Dikarya</taxon>
        <taxon>Basidiomycota</taxon>
        <taxon>Agaricomycotina</taxon>
        <taxon>Agaricomycetes</taxon>
        <taxon>Agaricomycetidae</taxon>
        <taxon>Agaricales</taxon>
        <taxon>Marasmiineae</taxon>
        <taxon>Mycenaceae</taxon>
        <taxon>Mycena</taxon>
    </lineage>
</organism>
<dbReference type="SUPFAM" id="SSF51905">
    <property type="entry name" value="FAD/NAD(P)-binding domain"/>
    <property type="match status" value="1"/>
</dbReference>
<evidence type="ECO:0000256" key="1">
    <source>
        <dbReference type="ARBA" id="ARBA00010790"/>
    </source>
</evidence>
<dbReference type="PANTHER" id="PTHR11552">
    <property type="entry name" value="GLUCOSE-METHANOL-CHOLINE GMC OXIDOREDUCTASE"/>
    <property type="match status" value="1"/>
</dbReference>
<dbReference type="InterPro" id="IPR036188">
    <property type="entry name" value="FAD/NAD-bd_sf"/>
</dbReference>
<dbReference type="Gene3D" id="3.30.560.10">
    <property type="entry name" value="Glucose Oxidase, domain 3"/>
    <property type="match status" value="2"/>
</dbReference>